<dbReference type="AlphaFoldDB" id="D8PBP9"/>
<accession>D8PBP9</accession>
<dbReference type="KEGG" id="nde:NIDE0893"/>
<gene>
    <name evidence="2" type="ORF">NIDE0893</name>
</gene>
<organism evidence="2 3">
    <name type="scientific">Nitrospira defluvii</name>
    <dbReference type="NCBI Taxonomy" id="330214"/>
    <lineage>
        <taxon>Bacteria</taxon>
        <taxon>Pseudomonadati</taxon>
        <taxon>Nitrospirota</taxon>
        <taxon>Nitrospiria</taxon>
        <taxon>Nitrospirales</taxon>
        <taxon>Nitrospiraceae</taxon>
        <taxon>Nitrospira</taxon>
    </lineage>
</organism>
<reference evidence="2 3" key="1">
    <citation type="journal article" date="2010" name="Proc. Natl. Acad. Sci. U.S.A.">
        <title>A Nitrospira metagenome illuminates the physiology and evolution of globally important nitrite-oxidizing bacteria.</title>
        <authorList>
            <person name="Lucker S."/>
            <person name="Wagner M."/>
            <person name="Maixner F."/>
            <person name="Pelletier E."/>
            <person name="Koch H."/>
            <person name="Vacherie B."/>
            <person name="Rattei T."/>
            <person name="Sinninghe Damste J."/>
            <person name="Spieck E."/>
            <person name="Le Paslier D."/>
            <person name="Daims H."/>
        </authorList>
    </citation>
    <scope>NUCLEOTIDE SEQUENCE [LARGE SCALE GENOMIC DNA]</scope>
</reference>
<sequence>MLEESASNLGRVRVDGASHNQALGGMFVRPKTSPARVIRMRWRRATSRNTASHVMVVWGLIATLFVPSVLFASHAADHRFTVEGFVCGKDGRPGANVEVLVKDTRITVGQTVTTDGDGYYKVTLHLHNDNVGDPLLVEAGGEQKNFKIQFDPNDLETERKLRVDFGSGCERDLGPPQWLLYGLGIAAVAIVGWIGLKISRKRMREEQRRKKGQGKRQK</sequence>
<feature type="transmembrane region" description="Helical" evidence="1">
    <location>
        <begin position="178"/>
        <end position="199"/>
    </location>
</feature>
<proteinExistence type="predicted"/>
<evidence type="ECO:0000313" key="3">
    <source>
        <dbReference type="Proteomes" id="UP000001660"/>
    </source>
</evidence>
<keyword evidence="1" id="KW-0472">Membrane</keyword>
<dbReference type="SUPFAM" id="SSF49464">
    <property type="entry name" value="Carboxypeptidase regulatory domain-like"/>
    <property type="match status" value="1"/>
</dbReference>
<keyword evidence="1" id="KW-1133">Transmembrane helix</keyword>
<evidence type="ECO:0008006" key="4">
    <source>
        <dbReference type="Google" id="ProtNLM"/>
    </source>
</evidence>
<evidence type="ECO:0000313" key="2">
    <source>
        <dbReference type="EMBL" id="CBK40658.1"/>
    </source>
</evidence>
<dbReference type="STRING" id="330214.NIDE0893"/>
<dbReference type="EMBL" id="FP929003">
    <property type="protein sequence ID" value="CBK40658.1"/>
    <property type="molecule type" value="Genomic_DNA"/>
</dbReference>
<protein>
    <recommendedName>
        <fullName evidence="4">Carboxypeptidase regulatory-like domain-containing protein</fullName>
    </recommendedName>
</protein>
<dbReference type="Proteomes" id="UP000001660">
    <property type="component" value="Chromosome"/>
</dbReference>
<evidence type="ECO:0000256" key="1">
    <source>
        <dbReference type="SAM" id="Phobius"/>
    </source>
</evidence>
<name>D8PBP9_9BACT</name>
<dbReference type="OrthoDB" id="9798926at2"/>
<feature type="transmembrane region" description="Helical" evidence="1">
    <location>
        <begin position="50"/>
        <end position="72"/>
    </location>
</feature>
<dbReference type="InterPro" id="IPR008969">
    <property type="entry name" value="CarboxyPept-like_regulatory"/>
</dbReference>
<dbReference type="HOGENOM" id="CLU_1265026_0_0_0"/>
<keyword evidence="3" id="KW-1185">Reference proteome</keyword>
<keyword evidence="1" id="KW-0812">Transmembrane</keyword>